<dbReference type="RefSeq" id="WP_065101437.1">
    <property type="nucleotide sequence ID" value="NZ_AYYR01000029.1"/>
</dbReference>
<protein>
    <recommendedName>
        <fullName evidence="1">Peptidase C39-like domain-containing protein</fullName>
    </recommendedName>
</protein>
<sequence length="502" mass="55387">MKLSRFILGTALGLAAGAVAFYYKKNTDVLAPERLSNTRIFDDFAGVDLQRFGKQLSYAATDGSALVLEQHDDAYVAEGILLTPAFKLTSFKTLVISWNALTPRGTSVEVAAQVLVDDEWSKWHSWGHWSASQPSASETEDSADRLASLDTDTLTASGVATEVRLRVKLHSDDATQTPVLKLLAASVKPLDRDLMADDHPIDLDKVISAPAYSQEIRDPKLAPGICSPTTVSMAVNRQNADILPEEAAMRNYDQTYDGFGNWSFSTALAGSLGYHAYTAFTTLNGLRHQIADGYPVGVSVKYTNDPNQTDLPYVKGTPGSTYGHLLLVTGFTKIDGEDYVAVNDSYADDDASAKRFYRLDQFSKAWGSRVAYIIEENYQGYERLMQPSRITVTLLPDDDQQHFTVCENDNLRPLTPTEYEKTGHFDEETMTVAYCFNDDGNKASLANQHFYYADVDEQGRIVLDVKTLKLKHPAATVLTVYVARLAAPTLTAAIDLDEIHED</sequence>
<comment type="caution">
    <text evidence="2">The sequence shown here is derived from an EMBL/GenBank/DDBJ whole genome shotgun (WGS) entry which is preliminary data.</text>
</comment>
<evidence type="ECO:0000313" key="2">
    <source>
        <dbReference type="EMBL" id="KRM76400.1"/>
    </source>
</evidence>
<evidence type="ECO:0000313" key="3">
    <source>
        <dbReference type="Proteomes" id="UP000051845"/>
    </source>
</evidence>
<dbReference type="AlphaFoldDB" id="A0A0R2BBS0"/>
<dbReference type="Gene3D" id="3.90.70.10">
    <property type="entry name" value="Cysteine proteinases"/>
    <property type="match status" value="1"/>
</dbReference>
<proteinExistence type="predicted"/>
<dbReference type="InterPro" id="IPR039564">
    <property type="entry name" value="Peptidase_C39-like"/>
</dbReference>
<name>A0A0R2BBS0_SECCO</name>
<dbReference type="PATRIC" id="fig|1423733.4.peg.1722"/>
<dbReference type="Proteomes" id="UP000051845">
    <property type="component" value="Unassembled WGS sequence"/>
</dbReference>
<dbReference type="Pfam" id="PF13529">
    <property type="entry name" value="Peptidase_C39_2"/>
    <property type="match status" value="1"/>
</dbReference>
<feature type="domain" description="Peptidase C39-like" evidence="1">
    <location>
        <begin position="209"/>
        <end position="346"/>
    </location>
</feature>
<organism evidence="2 3">
    <name type="scientific">Secundilactobacillus collinoides DSM 20515 = JCM 1123</name>
    <dbReference type="NCBI Taxonomy" id="1423733"/>
    <lineage>
        <taxon>Bacteria</taxon>
        <taxon>Bacillati</taxon>
        <taxon>Bacillota</taxon>
        <taxon>Bacilli</taxon>
        <taxon>Lactobacillales</taxon>
        <taxon>Lactobacillaceae</taxon>
        <taxon>Secundilactobacillus</taxon>
    </lineage>
</organism>
<accession>A0A0R2BBS0</accession>
<evidence type="ECO:0000259" key="1">
    <source>
        <dbReference type="Pfam" id="PF13529"/>
    </source>
</evidence>
<dbReference type="EMBL" id="AYYR01000029">
    <property type="protein sequence ID" value="KRM76400.1"/>
    <property type="molecule type" value="Genomic_DNA"/>
</dbReference>
<gene>
    <name evidence="2" type="ORF">FC82_GL001634</name>
</gene>
<reference evidence="2 3" key="1">
    <citation type="journal article" date="2015" name="Genome Announc.">
        <title>Expanding the biotechnology potential of lactobacilli through comparative genomics of 213 strains and associated genera.</title>
        <authorList>
            <person name="Sun Z."/>
            <person name="Harris H.M."/>
            <person name="McCann A."/>
            <person name="Guo C."/>
            <person name="Argimon S."/>
            <person name="Zhang W."/>
            <person name="Yang X."/>
            <person name="Jeffery I.B."/>
            <person name="Cooney J.C."/>
            <person name="Kagawa T.F."/>
            <person name="Liu W."/>
            <person name="Song Y."/>
            <person name="Salvetti E."/>
            <person name="Wrobel A."/>
            <person name="Rasinkangas P."/>
            <person name="Parkhill J."/>
            <person name="Rea M.C."/>
            <person name="O'Sullivan O."/>
            <person name="Ritari J."/>
            <person name="Douillard F.P."/>
            <person name="Paul Ross R."/>
            <person name="Yang R."/>
            <person name="Briner A.E."/>
            <person name="Felis G.E."/>
            <person name="de Vos W.M."/>
            <person name="Barrangou R."/>
            <person name="Klaenhammer T.R."/>
            <person name="Caufield P.W."/>
            <person name="Cui Y."/>
            <person name="Zhang H."/>
            <person name="O'Toole P.W."/>
        </authorList>
    </citation>
    <scope>NUCLEOTIDE SEQUENCE [LARGE SCALE GENOMIC DNA]</scope>
    <source>
        <strain evidence="2 3">DSM 20515</strain>
    </source>
</reference>